<evidence type="ECO:0000313" key="2">
    <source>
        <dbReference type="EMBL" id="CAG9540951.1"/>
    </source>
</evidence>
<accession>A0A8J2MHB6</accession>
<dbReference type="EMBL" id="CAKAEH010002060">
    <property type="protein sequence ID" value="CAG9540951.1"/>
    <property type="molecule type" value="Genomic_DNA"/>
</dbReference>
<sequence length="127" mass="13848">MNNFADNHQKVPPSYEAAIGSNTNVGGPFPSFPQPSCNPAYIPQAVNPTLSNSSTMHPNSQAVIGVPVFGEYGYPMIFPNVMQARSTLIAFLIFVVLLVFTFVILCAVLLKRSDSNLASTNRMIFKH</sequence>
<keyword evidence="1" id="KW-0472">Membrane</keyword>
<name>A0A8J2MHB6_9BILA</name>
<organism evidence="2 3">
    <name type="scientific">Cercopithifilaria johnstoni</name>
    <dbReference type="NCBI Taxonomy" id="2874296"/>
    <lineage>
        <taxon>Eukaryota</taxon>
        <taxon>Metazoa</taxon>
        <taxon>Ecdysozoa</taxon>
        <taxon>Nematoda</taxon>
        <taxon>Chromadorea</taxon>
        <taxon>Rhabditida</taxon>
        <taxon>Spirurina</taxon>
        <taxon>Spiruromorpha</taxon>
        <taxon>Filarioidea</taxon>
        <taxon>Onchocercidae</taxon>
        <taxon>Cercopithifilaria</taxon>
    </lineage>
</organism>
<dbReference type="OrthoDB" id="5852176at2759"/>
<keyword evidence="1" id="KW-0812">Transmembrane</keyword>
<dbReference type="AlphaFoldDB" id="A0A8J2MHB6"/>
<evidence type="ECO:0000313" key="3">
    <source>
        <dbReference type="Proteomes" id="UP000746747"/>
    </source>
</evidence>
<keyword evidence="1" id="KW-1133">Transmembrane helix</keyword>
<proteinExistence type="predicted"/>
<gene>
    <name evidence="2" type="ORF">CJOHNSTONI_LOCUS10420</name>
</gene>
<protein>
    <submittedName>
        <fullName evidence="2">Uncharacterized protein</fullName>
    </submittedName>
</protein>
<reference evidence="2" key="1">
    <citation type="submission" date="2021-09" db="EMBL/GenBank/DDBJ databases">
        <authorList>
            <consortium name="Pathogen Informatics"/>
        </authorList>
    </citation>
    <scope>NUCLEOTIDE SEQUENCE</scope>
</reference>
<feature type="transmembrane region" description="Helical" evidence="1">
    <location>
        <begin position="88"/>
        <end position="110"/>
    </location>
</feature>
<comment type="caution">
    <text evidence="2">The sequence shown here is derived from an EMBL/GenBank/DDBJ whole genome shotgun (WGS) entry which is preliminary data.</text>
</comment>
<evidence type="ECO:0000256" key="1">
    <source>
        <dbReference type="SAM" id="Phobius"/>
    </source>
</evidence>
<dbReference type="Proteomes" id="UP000746747">
    <property type="component" value="Unassembled WGS sequence"/>
</dbReference>
<keyword evidence="3" id="KW-1185">Reference proteome</keyword>